<sequence length="436" mass="48303">MSELKRLRTRANRTQQKVVQDLTDLAARLHAEGRIAKPPTFSIRQLSKWEGSSPPWPHPEAREVLAAYWGRPVEELGFRPPRAREPDSLPVLTPVPLTSRTPVRSPALAGAGSSPLTDQAPPPWLAETVTGSDDWRIGTDEVALLREAADDMDAIDQQFGGNRLWRPTRAHLYWVHHMIDHGIYDDALGKQLHAVAGKFTTSLGWFCYDAGLQAQARQYFAEALNAAHFTGDDELASRTLSNMARQAVDLNKGREAVRFARLAQTHAELWQAPRRVTALLAIREAQGHARVGDAFTCEAAIKRAWREWERGDDERDPGWTTFLNLAELTCLEGMCRLDLGQTARAQKLLAASEALQDVAHSRNRGMCLGRLSIAALQNGDIDHSVAATKEALRLIQGGMSSTRAAQQLKIVHDGLIPHQRASGVRDLLEQIRAHVA</sequence>
<evidence type="ECO:0000313" key="3">
    <source>
        <dbReference type="Proteomes" id="UP001501005"/>
    </source>
</evidence>
<proteinExistence type="predicted"/>
<comment type="caution">
    <text evidence="2">The sequence shown here is derived from an EMBL/GenBank/DDBJ whole genome shotgun (WGS) entry which is preliminary data.</text>
</comment>
<reference evidence="3" key="1">
    <citation type="journal article" date="2019" name="Int. J. Syst. Evol. Microbiol.">
        <title>The Global Catalogue of Microorganisms (GCM) 10K type strain sequencing project: providing services to taxonomists for standard genome sequencing and annotation.</title>
        <authorList>
            <consortium name="The Broad Institute Genomics Platform"/>
            <consortium name="The Broad Institute Genome Sequencing Center for Infectious Disease"/>
            <person name="Wu L."/>
            <person name="Ma J."/>
        </authorList>
    </citation>
    <scope>NUCLEOTIDE SEQUENCE [LARGE SCALE GENOMIC DNA]</scope>
    <source>
        <strain evidence="3">JCM 10673</strain>
    </source>
</reference>
<organism evidence="2 3">
    <name type="scientific">Streptomyces thermoalcalitolerans</name>
    <dbReference type="NCBI Taxonomy" id="65605"/>
    <lineage>
        <taxon>Bacteria</taxon>
        <taxon>Bacillati</taxon>
        <taxon>Actinomycetota</taxon>
        <taxon>Actinomycetes</taxon>
        <taxon>Kitasatosporales</taxon>
        <taxon>Streptomycetaceae</taxon>
        <taxon>Streptomyces</taxon>
    </lineage>
</organism>
<dbReference type="Proteomes" id="UP001501005">
    <property type="component" value="Unassembled WGS sequence"/>
</dbReference>
<dbReference type="EMBL" id="BAAAHG010000006">
    <property type="protein sequence ID" value="GAA0906596.1"/>
    <property type="molecule type" value="Genomic_DNA"/>
</dbReference>
<protein>
    <recommendedName>
        <fullName evidence="4">Transcriptional regulator</fullName>
    </recommendedName>
</protein>
<gene>
    <name evidence="2" type="ORF">GCM10009549_11750</name>
</gene>
<evidence type="ECO:0000313" key="2">
    <source>
        <dbReference type="EMBL" id="GAA0906596.1"/>
    </source>
</evidence>
<dbReference type="RefSeq" id="WP_344047508.1">
    <property type="nucleotide sequence ID" value="NZ_BAAAHG010000006.1"/>
</dbReference>
<feature type="region of interest" description="Disordered" evidence="1">
    <location>
        <begin position="79"/>
        <end position="123"/>
    </location>
</feature>
<name>A0ABP3YUA8_9ACTN</name>
<keyword evidence="3" id="KW-1185">Reference proteome</keyword>
<evidence type="ECO:0008006" key="4">
    <source>
        <dbReference type="Google" id="ProtNLM"/>
    </source>
</evidence>
<evidence type="ECO:0000256" key="1">
    <source>
        <dbReference type="SAM" id="MobiDB-lite"/>
    </source>
</evidence>
<accession>A0ABP3YUA8</accession>